<accession>A0AAD1XBI2</accession>
<organism evidence="2 3">
    <name type="scientific">Euplotes crassus</name>
    <dbReference type="NCBI Taxonomy" id="5936"/>
    <lineage>
        <taxon>Eukaryota</taxon>
        <taxon>Sar</taxon>
        <taxon>Alveolata</taxon>
        <taxon>Ciliophora</taxon>
        <taxon>Intramacronucleata</taxon>
        <taxon>Spirotrichea</taxon>
        <taxon>Hypotrichia</taxon>
        <taxon>Euplotida</taxon>
        <taxon>Euplotidae</taxon>
        <taxon>Moneuplotes</taxon>
    </lineage>
</organism>
<protein>
    <submittedName>
        <fullName evidence="2">Uncharacterized protein</fullName>
    </submittedName>
</protein>
<dbReference type="EMBL" id="CAMPGE010005592">
    <property type="protein sequence ID" value="CAI2364440.1"/>
    <property type="molecule type" value="Genomic_DNA"/>
</dbReference>
<reference evidence="2" key="1">
    <citation type="submission" date="2023-07" db="EMBL/GenBank/DDBJ databases">
        <authorList>
            <consortium name="AG Swart"/>
            <person name="Singh M."/>
            <person name="Singh A."/>
            <person name="Seah K."/>
            <person name="Emmerich C."/>
        </authorList>
    </citation>
    <scope>NUCLEOTIDE SEQUENCE</scope>
    <source>
        <strain evidence="2">DP1</strain>
    </source>
</reference>
<evidence type="ECO:0000313" key="3">
    <source>
        <dbReference type="Proteomes" id="UP001295684"/>
    </source>
</evidence>
<feature type="compositionally biased region" description="Polar residues" evidence="1">
    <location>
        <begin position="76"/>
        <end position="100"/>
    </location>
</feature>
<evidence type="ECO:0000313" key="2">
    <source>
        <dbReference type="EMBL" id="CAI2364440.1"/>
    </source>
</evidence>
<evidence type="ECO:0000256" key="1">
    <source>
        <dbReference type="SAM" id="MobiDB-lite"/>
    </source>
</evidence>
<proteinExistence type="predicted"/>
<comment type="caution">
    <text evidence="2">The sequence shown here is derived from an EMBL/GenBank/DDBJ whole genome shotgun (WGS) entry which is preliminary data.</text>
</comment>
<dbReference type="Proteomes" id="UP001295684">
    <property type="component" value="Unassembled WGS sequence"/>
</dbReference>
<name>A0AAD1XBI2_EUPCR</name>
<dbReference type="AlphaFoldDB" id="A0AAD1XBI2"/>
<sequence>MQEYSQLRKRSRFYKRNKLPNWTKNSKYKKQTSVKYPLIPRILPKTESFSSRQMSILTKKGETKFKIKGLHGRKMLQSQSQPKISLQGQASRKNWPNSLNKDIISKNSTPEINNTVSLKSLKSFTNQHIITKFKGKIIENERATSEPPNISNRRDYKKCKMKDIYDIREPSMHPYITLNPTPRASQLGNEQLQKLEEPPLVLSSEANKFAYIPKRKECCWNIPKFPFSAISFQNNPKYDNINSGLQSPQKHKKFYTQRSVRTGELISKPSSSRPGCLKPKEAEYSKFFKTIFMTPRYKPFKIWKSANKGICIRNNKP</sequence>
<keyword evidence="3" id="KW-1185">Reference proteome</keyword>
<feature type="region of interest" description="Disordered" evidence="1">
    <location>
        <begin position="74"/>
        <end position="100"/>
    </location>
</feature>
<gene>
    <name evidence="2" type="ORF">ECRASSUSDP1_LOCUS5783</name>
</gene>